<dbReference type="PANTHER" id="PTHR42648:SF32">
    <property type="entry name" value="RIBONUCLEASE H-LIKE DOMAIN, GAG-PRE-INTEGRASE DOMAIN PROTEIN-RELATED"/>
    <property type="match status" value="1"/>
</dbReference>
<evidence type="ECO:0000259" key="4">
    <source>
        <dbReference type="Pfam" id="PF07727"/>
    </source>
</evidence>
<evidence type="ECO:0000256" key="3">
    <source>
        <dbReference type="SAM" id="MobiDB-lite"/>
    </source>
</evidence>
<sequence>MELREKGTRLSLIEAARTMLADSLLPTVFWAEAVNTACYVLNRVLVTKPHNKTPYELILQTSKHKFHETFWMSCYYPKYPRPFRKVKENLHANSLENKPNVAGQGPNWLFDIDSLTNSINYQTSYKKSNENDTADDSAGESPIQKPVSENEQALKNVLDKMIDQEKEASEQSNAVRKEFEAQCNRELFQGKATKASSTNSFNTVSTPIYAASAPRTSNNAGPSSISFGRSFLLNVNDLPNDPLMPDLEDTVEVQNTIIFGSAFDDEDLDTYNFPYADKVIGAKADFNNMEPSTVVSLIPITRIHSIHPKDQIIGDPKSAVQTRGMSKKNSGEHAMISYIQKQKRTNHKDFQNCLFACFLSQQEPTKIAQALDDESWVEAMQEELLQFKIQKVWTLVDLPYGKKAIGTKWVYRNKKDERGIVVRNKARLVAQGYKQEEGIDYDEVKAES</sequence>
<accession>A0ABQ4XVV3</accession>
<dbReference type="Pfam" id="PF07727">
    <property type="entry name" value="RVT_2"/>
    <property type="match status" value="1"/>
</dbReference>
<organism evidence="5 6">
    <name type="scientific">Tanacetum coccineum</name>
    <dbReference type="NCBI Taxonomy" id="301880"/>
    <lineage>
        <taxon>Eukaryota</taxon>
        <taxon>Viridiplantae</taxon>
        <taxon>Streptophyta</taxon>
        <taxon>Embryophyta</taxon>
        <taxon>Tracheophyta</taxon>
        <taxon>Spermatophyta</taxon>
        <taxon>Magnoliopsida</taxon>
        <taxon>eudicotyledons</taxon>
        <taxon>Gunneridae</taxon>
        <taxon>Pentapetalae</taxon>
        <taxon>asterids</taxon>
        <taxon>campanulids</taxon>
        <taxon>Asterales</taxon>
        <taxon>Asteraceae</taxon>
        <taxon>Asteroideae</taxon>
        <taxon>Anthemideae</taxon>
        <taxon>Anthemidinae</taxon>
        <taxon>Tanacetum</taxon>
    </lineage>
</organism>
<dbReference type="InterPro" id="IPR013103">
    <property type="entry name" value="RVT_2"/>
</dbReference>
<keyword evidence="2" id="KW-0378">Hydrolase</keyword>
<dbReference type="SUPFAM" id="SSF53098">
    <property type="entry name" value="Ribonuclease H-like"/>
    <property type="match status" value="1"/>
</dbReference>
<evidence type="ECO:0000256" key="1">
    <source>
        <dbReference type="ARBA" id="ARBA00022723"/>
    </source>
</evidence>
<name>A0ABQ4XVV3_9ASTR</name>
<keyword evidence="1" id="KW-0479">Metal-binding</keyword>
<keyword evidence="6" id="KW-1185">Reference proteome</keyword>
<feature type="domain" description="Reverse transcriptase Ty1/copia-type" evidence="4">
    <location>
        <begin position="391"/>
        <end position="446"/>
    </location>
</feature>
<proteinExistence type="predicted"/>
<dbReference type="InterPro" id="IPR012337">
    <property type="entry name" value="RNaseH-like_sf"/>
</dbReference>
<gene>
    <name evidence="5" type="ORF">Tco_0702275</name>
</gene>
<dbReference type="PANTHER" id="PTHR42648">
    <property type="entry name" value="TRANSPOSASE, PUTATIVE-RELATED"/>
    <property type="match status" value="1"/>
</dbReference>
<dbReference type="EMBL" id="BQNB010009861">
    <property type="protein sequence ID" value="GJS69434.1"/>
    <property type="molecule type" value="Genomic_DNA"/>
</dbReference>
<reference evidence="5" key="2">
    <citation type="submission" date="2022-01" db="EMBL/GenBank/DDBJ databases">
        <authorList>
            <person name="Yamashiro T."/>
            <person name="Shiraishi A."/>
            <person name="Satake H."/>
            <person name="Nakayama K."/>
        </authorList>
    </citation>
    <scope>NUCLEOTIDE SEQUENCE</scope>
</reference>
<protein>
    <submittedName>
        <fullName evidence="5">Ribonuclease H-like domain-containing protein</fullName>
    </submittedName>
</protein>
<reference evidence="5" key="1">
    <citation type="journal article" date="2022" name="Int. J. Mol. Sci.">
        <title>Draft Genome of Tanacetum Coccineum: Genomic Comparison of Closely Related Tanacetum-Family Plants.</title>
        <authorList>
            <person name="Yamashiro T."/>
            <person name="Shiraishi A."/>
            <person name="Nakayama K."/>
            <person name="Satake H."/>
        </authorList>
    </citation>
    <scope>NUCLEOTIDE SEQUENCE</scope>
</reference>
<feature type="region of interest" description="Disordered" evidence="3">
    <location>
        <begin position="126"/>
        <end position="150"/>
    </location>
</feature>
<evidence type="ECO:0000313" key="6">
    <source>
        <dbReference type="Proteomes" id="UP001151760"/>
    </source>
</evidence>
<dbReference type="InterPro" id="IPR039537">
    <property type="entry name" value="Retrotran_Ty1/copia-like"/>
</dbReference>
<evidence type="ECO:0000256" key="2">
    <source>
        <dbReference type="ARBA" id="ARBA00022801"/>
    </source>
</evidence>
<evidence type="ECO:0000313" key="5">
    <source>
        <dbReference type="EMBL" id="GJS69434.1"/>
    </source>
</evidence>
<dbReference type="Proteomes" id="UP001151760">
    <property type="component" value="Unassembled WGS sequence"/>
</dbReference>
<comment type="caution">
    <text evidence="5">The sequence shown here is derived from an EMBL/GenBank/DDBJ whole genome shotgun (WGS) entry which is preliminary data.</text>
</comment>